<name>A0A9X2F8I6_9BACT</name>
<evidence type="ECO:0000259" key="2">
    <source>
        <dbReference type="Pfam" id="PF00534"/>
    </source>
</evidence>
<dbReference type="SUPFAM" id="SSF53756">
    <property type="entry name" value="UDP-Glycosyltransferase/glycogen phosphorylase"/>
    <property type="match status" value="1"/>
</dbReference>
<comment type="caution">
    <text evidence="4">The sequence shown here is derived from an EMBL/GenBank/DDBJ whole genome shotgun (WGS) entry which is preliminary data.</text>
</comment>
<proteinExistence type="predicted"/>
<dbReference type="GO" id="GO:0016757">
    <property type="term" value="F:glycosyltransferase activity"/>
    <property type="evidence" value="ECO:0007669"/>
    <property type="project" value="UniProtKB-KW"/>
</dbReference>
<evidence type="ECO:0000313" key="4">
    <source>
        <dbReference type="EMBL" id="MCO6043638.1"/>
    </source>
</evidence>
<evidence type="ECO:0000313" key="5">
    <source>
        <dbReference type="Proteomes" id="UP001155241"/>
    </source>
</evidence>
<dbReference type="Pfam" id="PF00534">
    <property type="entry name" value="Glycos_transf_1"/>
    <property type="match status" value="1"/>
</dbReference>
<organism evidence="4 5">
    <name type="scientific">Aeoliella straminimaris</name>
    <dbReference type="NCBI Taxonomy" id="2954799"/>
    <lineage>
        <taxon>Bacteria</taxon>
        <taxon>Pseudomonadati</taxon>
        <taxon>Planctomycetota</taxon>
        <taxon>Planctomycetia</taxon>
        <taxon>Pirellulales</taxon>
        <taxon>Lacipirellulaceae</taxon>
        <taxon>Aeoliella</taxon>
    </lineage>
</organism>
<reference evidence="4" key="1">
    <citation type="submission" date="2022-06" db="EMBL/GenBank/DDBJ databases">
        <title>Aeoliella straminimaris, a novel planctomycete from sediments.</title>
        <authorList>
            <person name="Vitorino I.R."/>
            <person name="Lage O.M."/>
        </authorList>
    </citation>
    <scope>NUCLEOTIDE SEQUENCE</scope>
    <source>
        <strain evidence="4">ICT_H6.2</strain>
    </source>
</reference>
<dbReference type="InterPro" id="IPR028098">
    <property type="entry name" value="Glyco_trans_4-like_N"/>
</dbReference>
<dbReference type="AlphaFoldDB" id="A0A9X2F8I6"/>
<gene>
    <name evidence="4" type="ORF">NG895_06935</name>
</gene>
<accession>A0A9X2F8I6</accession>
<dbReference type="RefSeq" id="WP_252851745.1">
    <property type="nucleotide sequence ID" value="NZ_JAMXLR010000025.1"/>
</dbReference>
<dbReference type="InterPro" id="IPR001296">
    <property type="entry name" value="Glyco_trans_1"/>
</dbReference>
<feature type="domain" description="Glycosyltransferase subfamily 4-like N-terminal" evidence="3">
    <location>
        <begin position="53"/>
        <end position="205"/>
    </location>
</feature>
<protein>
    <submittedName>
        <fullName evidence="4">Glycosyltransferase</fullName>
        <ecNumber evidence="4">2.4.-.-</ecNumber>
    </submittedName>
</protein>
<feature type="domain" description="Glycosyl transferase family 1" evidence="2">
    <location>
        <begin position="214"/>
        <end position="366"/>
    </location>
</feature>
<dbReference type="Gene3D" id="3.40.50.2000">
    <property type="entry name" value="Glycogen Phosphorylase B"/>
    <property type="match status" value="2"/>
</dbReference>
<dbReference type="Proteomes" id="UP001155241">
    <property type="component" value="Unassembled WGS sequence"/>
</dbReference>
<dbReference type="PANTHER" id="PTHR12526">
    <property type="entry name" value="GLYCOSYLTRANSFERASE"/>
    <property type="match status" value="1"/>
</dbReference>
<dbReference type="PANTHER" id="PTHR12526:SF636">
    <property type="entry name" value="BLL3647 PROTEIN"/>
    <property type="match status" value="1"/>
</dbReference>
<dbReference type="EMBL" id="JAMXLR010000025">
    <property type="protein sequence ID" value="MCO6043638.1"/>
    <property type="molecule type" value="Genomic_DNA"/>
</dbReference>
<keyword evidence="5" id="KW-1185">Reference proteome</keyword>
<keyword evidence="4" id="KW-0808">Transferase</keyword>
<keyword evidence="4" id="KW-0328">Glycosyltransferase</keyword>
<dbReference type="Pfam" id="PF13579">
    <property type="entry name" value="Glyco_trans_4_4"/>
    <property type="match status" value="1"/>
</dbReference>
<dbReference type="EC" id="2.4.-.-" evidence="4"/>
<evidence type="ECO:0000256" key="1">
    <source>
        <dbReference type="SAM" id="MobiDB-lite"/>
    </source>
</evidence>
<sequence>MTGSPPTVQLFPPDTVEAPPSGAMDDVSPVLLPIRPQATARVLHVINGEHYSGAERVQDLLALRLPDVGFEVDFAAVKADKFGHFRRSTVRLEPVPMRSRIDYRAVGRLKQLVHRHGYKILHAHTPRSALITAVAARSLDLPWVYHVHSPVSRDSQKPWQNQINSMVERFCLRSASRVIVVSPSLEPYMLERGVPASRLVCVPNGVPAIDLHAARASDDGSLALGMVALFRPRKGTEVLLEALGAAVSLGYDVKLRAIGGFETPEYEQQIRDLTAKLLLEDRVEFTGFTSDVPSELAKVDVLVLPSLFGEGLPMVVLEAMSAGVPVIASHVEGVTAAVEHRHSGILVEPGSVSQLTDAIAECCRGEVDLVALAANALACHRSRFSDEVMARGVAAVYDELLEETTGK</sequence>
<evidence type="ECO:0000259" key="3">
    <source>
        <dbReference type="Pfam" id="PF13579"/>
    </source>
</evidence>
<feature type="region of interest" description="Disordered" evidence="1">
    <location>
        <begin position="1"/>
        <end position="22"/>
    </location>
</feature>